<evidence type="ECO:0000313" key="2">
    <source>
        <dbReference type="Proteomes" id="UP000275368"/>
    </source>
</evidence>
<dbReference type="Proteomes" id="UP000275368">
    <property type="component" value="Chromosome"/>
</dbReference>
<accession>A0A3G9J7W4</accession>
<dbReference type="OrthoDB" id="2615180at2"/>
<dbReference type="KEGG" id="pbk:Back11_04440"/>
<sequence length="161" mass="17654">MATIWMQAVFVAAFVTLVVGVLLWLRSADRKLAQLVQSAQTMELHARAAAIQVGDLVQSTEATMQTVQSQLEGVTKLMEATKRIGSAAEQASSTVSRLANAWSETAEQHISKAGGKYKHQIANALDWAEIGCTAWQFWQTKRKENASPVCSKHDEGHDTKE</sequence>
<gene>
    <name evidence="1" type="ORF">Back11_04440</name>
</gene>
<name>A0A3G9J7W4_9BACL</name>
<dbReference type="RefSeq" id="WP_125653492.1">
    <property type="nucleotide sequence ID" value="NZ_AP019308.1"/>
</dbReference>
<reference evidence="1 2" key="1">
    <citation type="submission" date="2018-11" db="EMBL/GenBank/DDBJ databases">
        <title>Complete genome sequence of Paenibacillus baekrokdamisoli strain KCTC 33723.</title>
        <authorList>
            <person name="Kang S.W."/>
            <person name="Lee K.C."/>
            <person name="Kim K.K."/>
            <person name="Kim J.S."/>
            <person name="Kim D.S."/>
            <person name="Ko S.H."/>
            <person name="Yang S.H."/>
            <person name="Lee J.S."/>
        </authorList>
    </citation>
    <scope>NUCLEOTIDE SEQUENCE [LARGE SCALE GENOMIC DNA]</scope>
    <source>
        <strain evidence="1 2">KCTC 33723</strain>
    </source>
</reference>
<proteinExistence type="predicted"/>
<dbReference type="AlphaFoldDB" id="A0A3G9J7W4"/>
<organism evidence="1 2">
    <name type="scientific">Paenibacillus baekrokdamisoli</name>
    <dbReference type="NCBI Taxonomy" id="1712516"/>
    <lineage>
        <taxon>Bacteria</taxon>
        <taxon>Bacillati</taxon>
        <taxon>Bacillota</taxon>
        <taxon>Bacilli</taxon>
        <taxon>Bacillales</taxon>
        <taxon>Paenibacillaceae</taxon>
        <taxon>Paenibacillus</taxon>
    </lineage>
</organism>
<dbReference type="EMBL" id="AP019308">
    <property type="protein sequence ID" value="BBH19099.1"/>
    <property type="molecule type" value="Genomic_DNA"/>
</dbReference>
<keyword evidence="2" id="KW-1185">Reference proteome</keyword>
<protein>
    <submittedName>
        <fullName evidence="1">Uncharacterized protein</fullName>
    </submittedName>
</protein>
<evidence type="ECO:0000313" key="1">
    <source>
        <dbReference type="EMBL" id="BBH19099.1"/>
    </source>
</evidence>